<feature type="domain" description="DUF4042" evidence="1">
    <location>
        <begin position="6"/>
        <end position="55"/>
    </location>
</feature>
<proteinExistence type="predicted"/>
<sequence length="101" mass="11253">NENSQIRSNAVGCLQSVARAAPKLLYPHWNHLLPDSHASMPSTSSLFTLIQYEAMPESSMRTAKYSNLKTDLKCEDVNTRTASMMFLVRYARELAAACGSR</sequence>
<accession>A0ABN7V421</accession>
<keyword evidence="3" id="KW-1185">Reference proteome</keyword>
<feature type="non-terminal residue" evidence="2">
    <location>
        <position position="1"/>
    </location>
</feature>
<dbReference type="InterPro" id="IPR025283">
    <property type="entry name" value="DUF4042"/>
</dbReference>
<evidence type="ECO:0000259" key="1">
    <source>
        <dbReference type="Pfam" id="PF13251"/>
    </source>
</evidence>
<name>A0ABN7V421_GIGMA</name>
<dbReference type="Pfam" id="PF13251">
    <property type="entry name" value="DUF4042"/>
    <property type="match status" value="1"/>
</dbReference>
<comment type="caution">
    <text evidence="2">The sequence shown here is derived from an EMBL/GenBank/DDBJ whole genome shotgun (WGS) entry which is preliminary data.</text>
</comment>
<organism evidence="2 3">
    <name type="scientific">Gigaspora margarita</name>
    <dbReference type="NCBI Taxonomy" id="4874"/>
    <lineage>
        <taxon>Eukaryota</taxon>
        <taxon>Fungi</taxon>
        <taxon>Fungi incertae sedis</taxon>
        <taxon>Mucoromycota</taxon>
        <taxon>Glomeromycotina</taxon>
        <taxon>Glomeromycetes</taxon>
        <taxon>Diversisporales</taxon>
        <taxon>Gigasporaceae</taxon>
        <taxon>Gigaspora</taxon>
    </lineage>
</organism>
<reference evidence="2 3" key="1">
    <citation type="submission" date="2021-06" db="EMBL/GenBank/DDBJ databases">
        <authorList>
            <person name="Kallberg Y."/>
            <person name="Tangrot J."/>
            <person name="Rosling A."/>
        </authorList>
    </citation>
    <scope>NUCLEOTIDE SEQUENCE [LARGE SCALE GENOMIC DNA]</scope>
    <source>
        <strain evidence="2 3">120-4 pot B 10/14</strain>
    </source>
</reference>
<protein>
    <submittedName>
        <fullName evidence="2">35340_t:CDS:1</fullName>
    </submittedName>
</protein>
<dbReference type="EMBL" id="CAJVQB010008441">
    <property type="protein sequence ID" value="CAG8718937.1"/>
    <property type="molecule type" value="Genomic_DNA"/>
</dbReference>
<gene>
    <name evidence="2" type="ORF">GMARGA_LOCUS13355</name>
</gene>
<dbReference type="Proteomes" id="UP000789901">
    <property type="component" value="Unassembled WGS sequence"/>
</dbReference>
<evidence type="ECO:0000313" key="2">
    <source>
        <dbReference type="EMBL" id="CAG8718937.1"/>
    </source>
</evidence>
<evidence type="ECO:0000313" key="3">
    <source>
        <dbReference type="Proteomes" id="UP000789901"/>
    </source>
</evidence>